<dbReference type="PANTHER" id="PTHR24186">
    <property type="entry name" value="PROTEIN PHOSPHATASE 1 REGULATORY SUBUNIT"/>
    <property type="match status" value="1"/>
</dbReference>
<proteinExistence type="predicted"/>
<dbReference type="InterPro" id="IPR002110">
    <property type="entry name" value="Ankyrin_rpt"/>
</dbReference>
<dbReference type="SUPFAM" id="SSF48403">
    <property type="entry name" value="Ankyrin repeat"/>
    <property type="match status" value="1"/>
</dbReference>
<accession>A0ABQ8IJT6</accession>
<dbReference type="InterPro" id="IPR036770">
    <property type="entry name" value="Ankyrin_rpt-contain_sf"/>
</dbReference>
<keyword evidence="11" id="KW-1185">Reference proteome</keyword>
<feature type="repeat" description="ANK" evidence="7">
    <location>
        <begin position="240"/>
        <end position="262"/>
    </location>
</feature>
<comment type="subcellular location">
    <subcellularLocation>
        <location evidence="1">Membrane</location>
        <topology evidence="1">Multi-pass membrane protein</topology>
    </subcellularLocation>
</comment>
<dbReference type="InterPro" id="IPR026961">
    <property type="entry name" value="PGG_dom"/>
</dbReference>
<evidence type="ECO:0000256" key="3">
    <source>
        <dbReference type="ARBA" id="ARBA00022737"/>
    </source>
</evidence>
<evidence type="ECO:0000313" key="10">
    <source>
        <dbReference type="EMBL" id="KAH7576913.1"/>
    </source>
</evidence>
<evidence type="ECO:0000259" key="9">
    <source>
        <dbReference type="Pfam" id="PF13962"/>
    </source>
</evidence>
<comment type="caution">
    <text evidence="10">The sequence shown here is derived from an EMBL/GenBank/DDBJ whole genome shotgun (WGS) entry which is preliminary data.</text>
</comment>
<evidence type="ECO:0000256" key="6">
    <source>
        <dbReference type="ARBA" id="ARBA00023136"/>
    </source>
</evidence>
<evidence type="ECO:0000256" key="5">
    <source>
        <dbReference type="ARBA" id="ARBA00023043"/>
    </source>
</evidence>
<evidence type="ECO:0000313" key="11">
    <source>
        <dbReference type="Proteomes" id="UP000827721"/>
    </source>
</evidence>
<dbReference type="Proteomes" id="UP000827721">
    <property type="component" value="Unassembled WGS sequence"/>
</dbReference>
<dbReference type="Gene3D" id="1.25.40.20">
    <property type="entry name" value="Ankyrin repeat-containing domain"/>
    <property type="match status" value="2"/>
</dbReference>
<dbReference type="PANTHER" id="PTHR24186:SF46">
    <property type="entry name" value="PROTEIN ACCELERATED CELL DEATH 6-LIKE"/>
    <property type="match status" value="1"/>
</dbReference>
<sequence length="543" mass="60738">MEPADFEAVLDGDVNKFLFCDISREDLSEIFKNVSPSGNSLLHVASSSGHHDMTQLIARNFPSSIAMKNCEGNTALHLAVRAQKLSIARHPLHKAMFAIQISKKNADILVDVACYLVSEDSKVSYHQNKARKSPLCLAVESDNGDILEYIHINDSSVDRMEGRSPVHVAIEQKKLGEHFKDLIIVILKEFATSLKLTIGAFERNKWGLYPLHLACENGHVIVVKELFRKWPDATELLCNKGRSILHVAAKSGKENVVRCILKEKGMDQLVNKKDKDGNTPFHLAALHCMADLCSLSYVQDQKIDMNDGNLNASRVAANSAGVGLRNSDEESKESYQKMMTLSILYMYHEFFRRLNIKCQRIITKTPRMQSKGPLIKADLNNRINNLLVVAALIVGAAFAGSLQMPVGDDKEVDEYTWWVLGRFMFANLLAMNFSLTAALALCLALLVNNKLAATMIWVAFVLLELALLCVSSAFWWAIRIRSWAYELDSITLVFLSFITFNDVNAVLRSFQAVLLAIPLIPLLTFMSGWEVIPLSTLFSFDQL</sequence>
<feature type="transmembrane region" description="Helical" evidence="8">
    <location>
        <begin position="483"/>
        <end position="500"/>
    </location>
</feature>
<evidence type="ECO:0000256" key="4">
    <source>
        <dbReference type="ARBA" id="ARBA00022989"/>
    </source>
</evidence>
<evidence type="ECO:0000256" key="2">
    <source>
        <dbReference type="ARBA" id="ARBA00022692"/>
    </source>
</evidence>
<keyword evidence="2 8" id="KW-0812">Transmembrane</keyword>
<feature type="transmembrane region" description="Helical" evidence="8">
    <location>
        <begin position="386"/>
        <end position="404"/>
    </location>
</feature>
<dbReference type="PROSITE" id="PS50088">
    <property type="entry name" value="ANK_REPEAT"/>
    <property type="match status" value="1"/>
</dbReference>
<feature type="domain" description="PGG" evidence="9">
    <location>
        <begin position="378"/>
        <end position="478"/>
    </location>
</feature>
<feature type="transmembrane region" description="Helical" evidence="8">
    <location>
        <begin position="454"/>
        <end position="477"/>
    </location>
</feature>
<keyword evidence="3" id="KW-0677">Repeat</keyword>
<dbReference type="SMART" id="SM00248">
    <property type="entry name" value="ANK"/>
    <property type="match status" value="7"/>
</dbReference>
<dbReference type="EMBL" id="JAFEMO010000001">
    <property type="protein sequence ID" value="KAH7576913.1"/>
    <property type="molecule type" value="Genomic_DNA"/>
</dbReference>
<protein>
    <recommendedName>
        <fullName evidence="9">PGG domain-containing protein</fullName>
    </recommendedName>
</protein>
<keyword evidence="6 8" id="KW-0472">Membrane</keyword>
<gene>
    <name evidence="10" type="ORF">JRO89_XS01G0175100</name>
</gene>
<evidence type="ECO:0000256" key="8">
    <source>
        <dbReference type="SAM" id="Phobius"/>
    </source>
</evidence>
<dbReference type="PROSITE" id="PS50297">
    <property type="entry name" value="ANK_REP_REGION"/>
    <property type="match status" value="1"/>
</dbReference>
<name>A0ABQ8IJT6_9ROSI</name>
<evidence type="ECO:0000256" key="7">
    <source>
        <dbReference type="PROSITE-ProRule" id="PRU00023"/>
    </source>
</evidence>
<feature type="transmembrane region" description="Helical" evidence="8">
    <location>
        <begin position="512"/>
        <end position="532"/>
    </location>
</feature>
<dbReference type="Pfam" id="PF12796">
    <property type="entry name" value="Ank_2"/>
    <property type="match status" value="2"/>
</dbReference>
<organism evidence="10 11">
    <name type="scientific">Xanthoceras sorbifolium</name>
    <dbReference type="NCBI Taxonomy" id="99658"/>
    <lineage>
        <taxon>Eukaryota</taxon>
        <taxon>Viridiplantae</taxon>
        <taxon>Streptophyta</taxon>
        <taxon>Embryophyta</taxon>
        <taxon>Tracheophyta</taxon>
        <taxon>Spermatophyta</taxon>
        <taxon>Magnoliopsida</taxon>
        <taxon>eudicotyledons</taxon>
        <taxon>Gunneridae</taxon>
        <taxon>Pentapetalae</taxon>
        <taxon>rosids</taxon>
        <taxon>malvids</taxon>
        <taxon>Sapindales</taxon>
        <taxon>Sapindaceae</taxon>
        <taxon>Xanthoceroideae</taxon>
        <taxon>Xanthoceras</taxon>
    </lineage>
</organism>
<keyword evidence="4 8" id="KW-1133">Transmembrane helix</keyword>
<evidence type="ECO:0000256" key="1">
    <source>
        <dbReference type="ARBA" id="ARBA00004141"/>
    </source>
</evidence>
<reference evidence="10 11" key="1">
    <citation type="submission" date="2021-02" db="EMBL/GenBank/DDBJ databases">
        <title>Plant Genome Project.</title>
        <authorList>
            <person name="Zhang R.-G."/>
        </authorList>
    </citation>
    <scope>NUCLEOTIDE SEQUENCE [LARGE SCALE GENOMIC DNA]</scope>
    <source>
        <tissue evidence="10">Leaves</tissue>
    </source>
</reference>
<dbReference type="Pfam" id="PF13962">
    <property type="entry name" value="PGG"/>
    <property type="match status" value="1"/>
</dbReference>
<keyword evidence="5 7" id="KW-0040">ANK repeat</keyword>
<feature type="transmembrane region" description="Helical" evidence="8">
    <location>
        <begin position="424"/>
        <end position="447"/>
    </location>
</feature>